<protein>
    <submittedName>
        <fullName evidence="2">Uncharacterized protein</fullName>
    </submittedName>
</protein>
<feature type="transmembrane region" description="Helical" evidence="1">
    <location>
        <begin position="89"/>
        <end position="114"/>
    </location>
</feature>
<dbReference type="Proteomes" id="UP000186919">
    <property type="component" value="Unassembled WGS sequence"/>
</dbReference>
<keyword evidence="1" id="KW-0812">Transmembrane</keyword>
<feature type="transmembrane region" description="Helical" evidence="1">
    <location>
        <begin position="49"/>
        <end position="69"/>
    </location>
</feature>
<feature type="transmembrane region" description="Helical" evidence="1">
    <location>
        <begin position="6"/>
        <end position="28"/>
    </location>
</feature>
<evidence type="ECO:0000256" key="1">
    <source>
        <dbReference type="SAM" id="Phobius"/>
    </source>
</evidence>
<accession>A0A179VEF6</accession>
<keyword evidence="1" id="KW-1133">Transmembrane helix</keyword>
<gene>
    <name evidence="2" type="ORF">AWB85_21625</name>
</gene>
<dbReference type="AlphaFoldDB" id="A0A179VEF6"/>
<reference evidence="2 3" key="1">
    <citation type="submission" date="2016-01" db="EMBL/GenBank/DDBJ databases">
        <title>Mycobacterium immunogenum strain CD11_6 genome sequencing and assembly.</title>
        <authorList>
            <person name="Kaur G."/>
            <person name="Nair G.R."/>
            <person name="Mayilraj S."/>
        </authorList>
    </citation>
    <scope>NUCLEOTIDE SEQUENCE [LARGE SCALE GENOMIC DNA]</scope>
    <source>
        <strain evidence="2 3">CD11-6</strain>
    </source>
</reference>
<evidence type="ECO:0000313" key="2">
    <source>
        <dbReference type="EMBL" id="OAT69365.1"/>
    </source>
</evidence>
<comment type="caution">
    <text evidence="2">The sequence shown here is derived from an EMBL/GenBank/DDBJ whole genome shotgun (WGS) entry which is preliminary data.</text>
</comment>
<proteinExistence type="predicted"/>
<name>A0A179VEF6_9MYCO</name>
<dbReference type="EMBL" id="LQYE01000007">
    <property type="protein sequence ID" value="OAT69365.1"/>
    <property type="molecule type" value="Genomic_DNA"/>
</dbReference>
<evidence type="ECO:0000313" key="3">
    <source>
        <dbReference type="Proteomes" id="UP000186919"/>
    </source>
</evidence>
<keyword evidence="1" id="KW-0472">Membrane</keyword>
<organism evidence="2 3">
    <name type="scientific">Mycobacteroides immunogenum</name>
    <dbReference type="NCBI Taxonomy" id="83262"/>
    <lineage>
        <taxon>Bacteria</taxon>
        <taxon>Bacillati</taxon>
        <taxon>Actinomycetota</taxon>
        <taxon>Actinomycetes</taxon>
        <taxon>Mycobacteriales</taxon>
        <taxon>Mycobacteriaceae</taxon>
        <taxon>Mycobacteroides</taxon>
    </lineage>
</organism>
<sequence>MSHLMLTTALLIGVVLATGLVLWTVGSVSIRQQLKKPIGWKMASGQQRLIAGGTGFVIAATWLGMFLYVAPSLIPAIRGQGLPWSDLGFFALVLDGVTVCFVAVIALTGASLAIEAARACFKILGPPKTPTIDVR</sequence>